<comment type="subunit">
    <text evidence="3">Part of the 50S ribosomal subunit. Binds 23S rRNA.</text>
</comment>
<organism evidence="5 6">
    <name type="scientific">Thermofilum pendens (strain DSM 2475 / Hrk 5)</name>
    <dbReference type="NCBI Taxonomy" id="368408"/>
    <lineage>
        <taxon>Archaea</taxon>
        <taxon>Thermoproteota</taxon>
        <taxon>Thermoprotei</taxon>
        <taxon>Thermofilales</taxon>
        <taxon>Thermofilaceae</taxon>
        <taxon>Thermofilum</taxon>
    </lineage>
</organism>
<dbReference type="STRING" id="368408.Tpen_0431"/>
<dbReference type="GO" id="GO:1990904">
    <property type="term" value="C:ribonucleoprotein complex"/>
    <property type="evidence" value="ECO:0007669"/>
    <property type="project" value="UniProtKB-KW"/>
</dbReference>
<dbReference type="HAMAP" id="MF_00273">
    <property type="entry name" value="Ribosomal_eL20"/>
    <property type="match status" value="1"/>
</dbReference>
<keyword evidence="1 3" id="KW-0689">Ribosomal protein</keyword>
<dbReference type="Pfam" id="PF01775">
    <property type="entry name" value="Ribosomal_L18A"/>
    <property type="match status" value="1"/>
</dbReference>
<dbReference type="EnsemblBacteria" id="ABL77840">
    <property type="protein sequence ID" value="ABL77840"/>
    <property type="gene ID" value="Tpen_0431"/>
</dbReference>
<dbReference type="RefSeq" id="WP_011752105.1">
    <property type="nucleotide sequence ID" value="NC_008698.1"/>
</dbReference>
<dbReference type="NCBIfam" id="NF001981">
    <property type="entry name" value="PRK00773.1-1"/>
    <property type="match status" value="1"/>
</dbReference>
<evidence type="ECO:0000256" key="3">
    <source>
        <dbReference type="HAMAP-Rule" id="MF_00273"/>
    </source>
</evidence>
<dbReference type="HOGENOM" id="CLU_177460_0_0_2"/>
<dbReference type="GO" id="GO:0070180">
    <property type="term" value="F:large ribosomal subunit rRNA binding"/>
    <property type="evidence" value="ECO:0007669"/>
    <property type="project" value="UniProtKB-UniRule"/>
</dbReference>
<dbReference type="InterPro" id="IPR028877">
    <property type="entry name" value="Ribosomal_eL20"/>
</dbReference>
<proteinExistence type="inferred from homology"/>
<evidence type="ECO:0000256" key="1">
    <source>
        <dbReference type="ARBA" id="ARBA00022980"/>
    </source>
</evidence>
<evidence type="ECO:0000313" key="5">
    <source>
        <dbReference type="EMBL" id="ABL77840.1"/>
    </source>
</evidence>
<dbReference type="EMBL" id="CP000505">
    <property type="protein sequence ID" value="ABL77840.1"/>
    <property type="molecule type" value="Genomic_DNA"/>
</dbReference>
<keyword evidence="2 3" id="KW-0687">Ribonucleoprotein</keyword>
<dbReference type="eggNOG" id="arCOG04175">
    <property type="taxonomic scope" value="Archaea"/>
</dbReference>
<dbReference type="KEGG" id="tpe:Tpen_0431"/>
<dbReference type="AlphaFoldDB" id="A1RXB0"/>
<dbReference type="OrthoDB" id="191241at2157"/>
<feature type="domain" description="Large ribosomal subunit protein eL20" evidence="4">
    <location>
        <begin position="4"/>
        <end position="59"/>
    </location>
</feature>
<keyword evidence="6" id="KW-1185">Reference proteome</keyword>
<comment type="similarity">
    <text evidence="3">Belongs to the eukaryotic ribosomal protein eL20 family.</text>
</comment>
<protein>
    <recommendedName>
        <fullName evidence="3">Large ribosomal subunit protein eL20</fullName>
    </recommendedName>
</protein>
<dbReference type="InterPro" id="IPR023573">
    <property type="entry name" value="Ribosomal_eL20_dom"/>
</dbReference>
<keyword evidence="3" id="KW-0699">rRNA-binding</keyword>
<gene>
    <name evidence="3" type="primary">rpl18a</name>
    <name evidence="3" type="synonym">rpl20e</name>
    <name evidence="3" type="synonym">rplX</name>
    <name evidence="5" type="ordered locus">Tpen_0431</name>
</gene>
<accession>A1RXB0</accession>
<dbReference type="GO" id="GO:0005840">
    <property type="term" value="C:ribosome"/>
    <property type="evidence" value="ECO:0007669"/>
    <property type="project" value="UniProtKB-KW"/>
</dbReference>
<dbReference type="GO" id="GO:0003735">
    <property type="term" value="F:structural constituent of ribosome"/>
    <property type="evidence" value="ECO:0007669"/>
    <property type="project" value="InterPro"/>
</dbReference>
<dbReference type="Proteomes" id="UP000000641">
    <property type="component" value="Chromosome"/>
</dbReference>
<dbReference type="SUPFAM" id="SSF160374">
    <property type="entry name" value="RplX-like"/>
    <property type="match status" value="1"/>
</dbReference>
<dbReference type="Gene3D" id="3.10.20.10">
    <property type="match status" value="1"/>
</dbReference>
<reference evidence="6" key="1">
    <citation type="journal article" date="2008" name="J. Bacteriol.">
        <title>Genome sequence of Thermofilum pendens reveals an exceptional loss of biosynthetic pathways without genome reduction.</title>
        <authorList>
            <person name="Anderson I."/>
            <person name="Rodriguez J."/>
            <person name="Susanti D."/>
            <person name="Porat I."/>
            <person name="Reich C."/>
            <person name="Ulrich L.E."/>
            <person name="Elkins J.G."/>
            <person name="Mavromatis K."/>
            <person name="Lykidis A."/>
            <person name="Kim E."/>
            <person name="Thompson L.S."/>
            <person name="Nolan M."/>
            <person name="Land M."/>
            <person name="Copeland A."/>
            <person name="Lapidus A."/>
            <person name="Lucas S."/>
            <person name="Detter C."/>
            <person name="Zhulin I.B."/>
            <person name="Olsen G.J."/>
            <person name="Whitman W."/>
            <person name="Mukhopadhyay B."/>
            <person name="Bristow J."/>
            <person name="Kyrpides N."/>
        </authorList>
    </citation>
    <scope>NUCLEOTIDE SEQUENCE [LARGE SCALE GENOMIC DNA]</scope>
    <source>
        <strain evidence="6">DSM 2475 / Hrk 5</strain>
    </source>
</reference>
<dbReference type="GO" id="GO:0006412">
    <property type="term" value="P:translation"/>
    <property type="evidence" value="ECO:0007669"/>
    <property type="project" value="UniProtKB-UniRule"/>
</dbReference>
<evidence type="ECO:0000259" key="4">
    <source>
        <dbReference type="Pfam" id="PF01775"/>
    </source>
</evidence>
<name>A1RXB0_THEPD</name>
<dbReference type="GeneID" id="4602166"/>
<keyword evidence="3" id="KW-0694">RNA-binding</keyword>
<sequence length="85" mass="9951">MAQVKTFEVKGYMVLRYGERRKFTLYLRGLSEREVLESAYSLLGSRHKVTRNHIKVESVTEVPPENVKDNYVKELSRTDKIVVYA</sequence>
<evidence type="ECO:0000313" key="6">
    <source>
        <dbReference type="Proteomes" id="UP000000641"/>
    </source>
</evidence>
<evidence type="ECO:0000256" key="2">
    <source>
        <dbReference type="ARBA" id="ARBA00023274"/>
    </source>
</evidence>